<proteinExistence type="predicted"/>
<dbReference type="PANTHER" id="PTHR31827:SF1">
    <property type="entry name" value="EMB|CAB89363.1"/>
    <property type="match status" value="1"/>
</dbReference>
<dbReference type="Proteomes" id="UP000591131">
    <property type="component" value="Unassembled WGS sequence"/>
</dbReference>
<name>A0A7J6MQC0_PERCH</name>
<accession>A0A7J6MQC0</accession>
<feature type="domain" description="WRKY19-like zinc finger" evidence="1">
    <location>
        <begin position="9"/>
        <end position="32"/>
    </location>
</feature>
<reference evidence="2 3" key="1">
    <citation type="submission" date="2020-04" db="EMBL/GenBank/DDBJ databases">
        <title>Perkinsus chesapeaki whole genome sequence.</title>
        <authorList>
            <person name="Bogema D.R."/>
        </authorList>
    </citation>
    <scope>NUCLEOTIDE SEQUENCE [LARGE SCALE GENOMIC DNA]</scope>
    <source>
        <strain evidence="2">ATCC PRA-425</strain>
    </source>
</reference>
<dbReference type="EMBL" id="JAAPAO010000090">
    <property type="protein sequence ID" value="KAF4673141.1"/>
    <property type="molecule type" value="Genomic_DNA"/>
</dbReference>
<evidence type="ECO:0000313" key="3">
    <source>
        <dbReference type="Proteomes" id="UP000591131"/>
    </source>
</evidence>
<protein>
    <recommendedName>
        <fullName evidence="1">WRKY19-like zinc finger domain-containing protein</fullName>
    </recommendedName>
</protein>
<dbReference type="InterPro" id="IPR056866">
    <property type="entry name" value="Znf_WRKY19"/>
</dbReference>
<dbReference type="PANTHER" id="PTHR31827">
    <property type="entry name" value="EMB|CAB89363.1"/>
    <property type="match status" value="1"/>
</dbReference>
<dbReference type="OrthoDB" id="77038at2759"/>
<organism evidence="2 3">
    <name type="scientific">Perkinsus chesapeaki</name>
    <name type="common">Clam parasite</name>
    <name type="synonym">Perkinsus andrewsi</name>
    <dbReference type="NCBI Taxonomy" id="330153"/>
    <lineage>
        <taxon>Eukaryota</taxon>
        <taxon>Sar</taxon>
        <taxon>Alveolata</taxon>
        <taxon>Perkinsozoa</taxon>
        <taxon>Perkinsea</taxon>
        <taxon>Perkinsida</taxon>
        <taxon>Perkinsidae</taxon>
        <taxon>Perkinsus</taxon>
    </lineage>
</organism>
<gene>
    <name evidence="2" type="ORF">FOL47_010987</name>
</gene>
<sequence>MAANAAAHRYCTVPNCTKYRQGGTLFCISHGGGRRCQHPGCLKSVYGTLTSRFCCAHGGGPRCQVPGCNKGSRGKKTGLCFKHGGGLAQRCRAQGCRRARLRRKLFCGEHAHLEELDAVVNSGNTATSPRTTPSMMVRSISPLSSCLSVMSRSTESSSPSRLGDRIPSLASLGGANVACSSVKALNVKDYNRTTSGQIHSIEQDITTQWQTSYYEIGLALLGDV</sequence>
<evidence type="ECO:0000313" key="2">
    <source>
        <dbReference type="EMBL" id="KAF4673141.1"/>
    </source>
</evidence>
<keyword evidence="3" id="KW-1185">Reference proteome</keyword>
<dbReference type="Pfam" id="PF24906">
    <property type="entry name" value="Zf_WRKY19"/>
    <property type="match status" value="1"/>
</dbReference>
<dbReference type="AlphaFoldDB" id="A0A7J6MQC0"/>
<comment type="caution">
    <text evidence="2">The sequence shown here is derived from an EMBL/GenBank/DDBJ whole genome shotgun (WGS) entry which is preliminary data.</text>
</comment>
<evidence type="ECO:0000259" key="1">
    <source>
        <dbReference type="Pfam" id="PF24906"/>
    </source>
</evidence>